<comment type="caution">
    <text evidence="1">The sequence shown here is derived from an EMBL/GenBank/DDBJ whole genome shotgun (WGS) entry which is preliminary data.</text>
</comment>
<accession>A0AA43TUV4</accession>
<gene>
    <name evidence="1" type="ORF">OHK93_007960</name>
</gene>
<reference evidence="1" key="1">
    <citation type="journal article" date="2023" name="Genome Biol. Evol.">
        <title>First Whole Genome Sequence and Flow Cytometry Genome Size Data for the Lichen-Forming Fungus Ramalina farinacea (Ascomycota).</title>
        <authorList>
            <person name="Llewellyn T."/>
            <person name="Mian S."/>
            <person name="Hill R."/>
            <person name="Leitch I.J."/>
            <person name="Gaya E."/>
        </authorList>
    </citation>
    <scope>NUCLEOTIDE SEQUENCE</scope>
    <source>
        <strain evidence="1">LIQ254RAFAR</strain>
    </source>
</reference>
<proteinExistence type="predicted"/>
<evidence type="ECO:0000313" key="2">
    <source>
        <dbReference type="Proteomes" id="UP001161017"/>
    </source>
</evidence>
<organism evidence="1 2">
    <name type="scientific">Ramalina farinacea</name>
    <dbReference type="NCBI Taxonomy" id="258253"/>
    <lineage>
        <taxon>Eukaryota</taxon>
        <taxon>Fungi</taxon>
        <taxon>Dikarya</taxon>
        <taxon>Ascomycota</taxon>
        <taxon>Pezizomycotina</taxon>
        <taxon>Lecanoromycetes</taxon>
        <taxon>OSLEUM clade</taxon>
        <taxon>Lecanoromycetidae</taxon>
        <taxon>Lecanorales</taxon>
        <taxon>Lecanorineae</taxon>
        <taxon>Ramalinaceae</taxon>
        <taxon>Ramalina</taxon>
    </lineage>
</organism>
<dbReference type="PANTHER" id="PTHR38791:SF13">
    <property type="entry name" value="ZN(2)-C6 FUNGAL-TYPE DOMAIN-CONTAINING PROTEIN"/>
    <property type="match status" value="1"/>
</dbReference>
<dbReference type="AlphaFoldDB" id="A0AA43TUV4"/>
<dbReference type="InterPro" id="IPR053175">
    <property type="entry name" value="DHMBA_Reg_Transcription_Factor"/>
</dbReference>
<dbReference type="PANTHER" id="PTHR38791">
    <property type="entry name" value="ZN(II)2CYS6 TRANSCRIPTION FACTOR (EUROFUNG)-RELATED-RELATED"/>
    <property type="match status" value="1"/>
</dbReference>
<dbReference type="Proteomes" id="UP001161017">
    <property type="component" value="Unassembled WGS sequence"/>
</dbReference>
<protein>
    <submittedName>
        <fullName evidence="1">Uncharacterized protein</fullName>
    </submittedName>
</protein>
<name>A0AA43TUV4_9LECA</name>
<evidence type="ECO:0000313" key="1">
    <source>
        <dbReference type="EMBL" id="MDI1488684.1"/>
    </source>
</evidence>
<sequence length="400" mass="44510">MAVKPNTSDIILANEFIPLGLPQDPEQRALAFFMTKFANTSTAVSGEIWGGCLEALPSLLEQASIDSPLTAAATTTAMGSIAWSPGCAEFKPQSLSRYVTALNRINDAIKDPVESQTDNVLMAVLMLGFYELGQCIEKCDPDTFQEFLDATAGTIPKDFVPSCADRLVMLSMDLPALRSREKRMLEDTDHESKYIAAQNLLKDAQYADSRLDFWASMVPEVYQFTTYPLQAMSTRGFPSTDVYPQNMDVYCDNPMASTWNTWRITRIKVLQIIMTCSDILHPPSHFLGPPEEYQSSLRTIRRLADEICSSVPFHLGHHDQPDGGARGFAHYPHPPGEARWPDNFAASGAVGGWLMMQPLAFTSRLACIPQSQRDWVREYLTTFMRDSQDMTRGPVSAPIS</sequence>
<dbReference type="EMBL" id="JAPUFD010000008">
    <property type="protein sequence ID" value="MDI1488684.1"/>
    <property type="molecule type" value="Genomic_DNA"/>
</dbReference>
<keyword evidence="2" id="KW-1185">Reference proteome</keyword>